<dbReference type="InterPro" id="IPR016161">
    <property type="entry name" value="Ald_DH/histidinol_DH"/>
</dbReference>
<feature type="domain" description="Aldehyde dehydrogenase" evidence="3">
    <location>
        <begin position="9"/>
        <end position="128"/>
    </location>
</feature>
<accession>T0YDF5</accession>
<gene>
    <name evidence="4" type="ORF">B2A_14421</name>
</gene>
<feature type="non-terminal residue" evidence="4">
    <location>
        <position position="1"/>
    </location>
</feature>
<name>T0YDF5_9ZZZZ</name>
<proteinExistence type="predicted"/>
<dbReference type="SUPFAM" id="SSF53720">
    <property type="entry name" value="ALDH-like"/>
    <property type="match status" value="1"/>
</dbReference>
<dbReference type="GO" id="GO:0003842">
    <property type="term" value="F:L-glutamate gamma-semialdehyde dehydrogenase activity"/>
    <property type="evidence" value="ECO:0007669"/>
    <property type="project" value="TreeGrafter"/>
</dbReference>
<evidence type="ECO:0000313" key="4">
    <source>
        <dbReference type="EMBL" id="EQD29832.1"/>
    </source>
</evidence>
<dbReference type="PANTHER" id="PTHR42862">
    <property type="entry name" value="DELTA-1-PYRROLINE-5-CARBOXYLATE DEHYDROGENASE 1, ISOFORM A-RELATED"/>
    <property type="match status" value="1"/>
</dbReference>
<dbReference type="InterPro" id="IPR050485">
    <property type="entry name" value="Proline_metab_enzyme"/>
</dbReference>
<protein>
    <submittedName>
        <fullName evidence="4">1-pyrroline-5-carboxylate dehydrogenase</fullName>
    </submittedName>
</protein>
<evidence type="ECO:0000259" key="3">
    <source>
        <dbReference type="Pfam" id="PF00171"/>
    </source>
</evidence>
<evidence type="ECO:0000256" key="2">
    <source>
        <dbReference type="ARBA" id="ARBA00023027"/>
    </source>
</evidence>
<dbReference type="Pfam" id="PF00171">
    <property type="entry name" value="Aldedh"/>
    <property type="match status" value="1"/>
</dbReference>
<dbReference type="GO" id="GO:0009898">
    <property type="term" value="C:cytoplasmic side of plasma membrane"/>
    <property type="evidence" value="ECO:0007669"/>
    <property type="project" value="TreeGrafter"/>
</dbReference>
<dbReference type="InterPro" id="IPR016162">
    <property type="entry name" value="Ald_DH_N"/>
</dbReference>
<dbReference type="GO" id="GO:0010133">
    <property type="term" value="P:L-proline catabolic process to L-glutamate"/>
    <property type="evidence" value="ECO:0007669"/>
    <property type="project" value="TreeGrafter"/>
</dbReference>
<organism evidence="4">
    <name type="scientific">mine drainage metagenome</name>
    <dbReference type="NCBI Taxonomy" id="410659"/>
    <lineage>
        <taxon>unclassified sequences</taxon>
        <taxon>metagenomes</taxon>
        <taxon>ecological metagenomes</taxon>
    </lineage>
</organism>
<dbReference type="InterPro" id="IPR015590">
    <property type="entry name" value="Aldehyde_DH_dom"/>
</dbReference>
<reference evidence="4" key="2">
    <citation type="journal article" date="2014" name="ISME J.">
        <title>Microbial stratification in low pH oxic and suboxic macroscopic growths along an acid mine drainage.</title>
        <authorList>
            <person name="Mendez-Garcia C."/>
            <person name="Mesa V."/>
            <person name="Sprenger R.R."/>
            <person name="Richter M."/>
            <person name="Diez M.S."/>
            <person name="Solano J."/>
            <person name="Bargiela R."/>
            <person name="Golyshina O.V."/>
            <person name="Manteca A."/>
            <person name="Ramos J.L."/>
            <person name="Gallego J.R."/>
            <person name="Llorente I."/>
            <person name="Martins Dos Santos V.A."/>
            <person name="Jensen O.N."/>
            <person name="Pelaez A.I."/>
            <person name="Sanchez J."/>
            <person name="Ferrer M."/>
        </authorList>
    </citation>
    <scope>NUCLEOTIDE SEQUENCE</scope>
</reference>
<keyword evidence="2" id="KW-0520">NAD</keyword>
<dbReference type="Gene3D" id="3.40.309.10">
    <property type="entry name" value="Aldehyde Dehydrogenase, Chain A, domain 2"/>
    <property type="match status" value="1"/>
</dbReference>
<sequence length="141" mass="15216">FCCDARICRREGTFVGPTVVDFVEPGSPLAREEIFGPVVAILRASDFDHAIEIANMSSYGLTAGVVSRSPSHIAKAAEQLDAGNIYINRPIVGAVVGRQPFGGHRMSGYGQKAGGPDYLYQFVEPRVVTENTMRQGFAPLE</sequence>
<dbReference type="InterPro" id="IPR016163">
    <property type="entry name" value="Ald_DH_C"/>
</dbReference>
<comment type="caution">
    <text evidence="4">The sequence shown here is derived from an EMBL/GenBank/DDBJ whole genome shotgun (WGS) entry which is preliminary data.</text>
</comment>
<dbReference type="PANTHER" id="PTHR42862:SF1">
    <property type="entry name" value="DELTA-1-PYRROLINE-5-CARBOXYLATE DEHYDROGENASE 2, ISOFORM A-RELATED"/>
    <property type="match status" value="1"/>
</dbReference>
<dbReference type="AlphaFoldDB" id="T0YDF5"/>
<keyword evidence="1" id="KW-0560">Oxidoreductase</keyword>
<dbReference type="Gene3D" id="3.40.605.10">
    <property type="entry name" value="Aldehyde Dehydrogenase, Chain A, domain 1"/>
    <property type="match status" value="1"/>
</dbReference>
<evidence type="ECO:0000256" key="1">
    <source>
        <dbReference type="ARBA" id="ARBA00023002"/>
    </source>
</evidence>
<reference evidence="4" key="1">
    <citation type="submission" date="2013-08" db="EMBL/GenBank/DDBJ databases">
        <authorList>
            <person name="Mendez C."/>
            <person name="Richter M."/>
            <person name="Ferrer M."/>
            <person name="Sanchez J."/>
        </authorList>
    </citation>
    <scope>NUCLEOTIDE SEQUENCE</scope>
</reference>
<dbReference type="EMBL" id="AUZZ01010471">
    <property type="protein sequence ID" value="EQD29832.1"/>
    <property type="molecule type" value="Genomic_DNA"/>
</dbReference>